<dbReference type="InterPro" id="IPR017438">
    <property type="entry name" value="ATP-NAD_kinase_N"/>
</dbReference>
<dbReference type="GO" id="GO:0003951">
    <property type="term" value="F:NAD+ kinase activity"/>
    <property type="evidence" value="ECO:0007669"/>
    <property type="project" value="UniProtKB-UniRule"/>
</dbReference>
<dbReference type="Proteomes" id="UP000029713">
    <property type="component" value="Unassembled WGS sequence"/>
</dbReference>
<dbReference type="GO" id="GO:0006741">
    <property type="term" value="P:NADP+ biosynthetic process"/>
    <property type="evidence" value="ECO:0007669"/>
    <property type="project" value="UniProtKB-UniRule"/>
</dbReference>
<dbReference type="GO" id="GO:0005737">
    <property type="term" value="C:cytoplasm"/>
    <property type="evidence" value="ECO:0007669"/>
    <property type="project" value="UniProtKB-SubCell"/>
</dbReference>
<evidence type="ECO:0000256" key="4">
    <source>
        <dbReference type="ARBA" id="ARBA00023027"/>
    </source>
</evidence>
<keyword evidence="8" id="KW-1185">Reference proteome</keyword>
<feature type="binding site" evidence="6">
    <location>
        <position position="249"/>
    </location>
    <ligand>
        <name>NAD(+)</name>
        <dbReference type="ChEBI" id="CHEBI:57540"/>
    </ligand>
</feature>
<dbReference type="Gene3D" id="3.40.50.10330">
    <property type="entry name" value="Probable inorganic polyphosphate/atp-NAD kinase, domain 1"/>
    <property type="match status" value="1"/>
</dbReference>
<reference evidence="7 8" key="1">
    <citation type="submission" date="2014-07" db="EMBL/GenBank/DDBJ databases">
        <title>Biosystematic studies on Modestobacter strains isolated from extreme hyper-arid desert soil and from historic building.</title>
        <authorList>
            <person name="Bukarasam K."/>
            <person name="Bull A."/>
            <person name="Girard G."/>
            <person name="van Wezel G."/>
            <person name="Goodfellow M."/>
        </authorList>
    </citation>
    <scope>NUCLEOTIDE SEQUENCE [LARGE SCALE GENOMIC DNA]</scope>
    <source>
        <strain evidence="7 8">KNN45-2b</strain>
    </source>
</reference>
<keyword evidence="3 6" id="KW-0521">NADP</keyword>
<keyword evidence="1 6" id="KW-0808">Transferase</keyword>
<evidence type="ECO:0000256" key="2">
    <source>
        <dbReference type="ARBA" id="ARBA00022777"/>
    </source>
</evidence>
<dbReference type="OrthoDB" id="9774737at2"/>
<evidence type="ECO:0000256" key="1">
    <source>
        <dbReference type="ARBA" id="ARBA00022679"/>
    </source>
</evidence>
<dbReference type="Pfam" id="PF01513">
    <property type="entry name" value="NAD_kinase"/>
    <property type="match status" value="1"/>
</dbReference>
<comment type="caution">
    <text evidence="7">The sequence shown here is derived from an EMBL/GenBank/DDBJ whole genome shotgun (WGS) entry which is preliminary data.</text>
</comment>
<dbReference type="EMBL" id="JPMX01000040">
    <property type="protein sequence ID" value="KGH46805.1"/>
    <property type="molecule type" value="Genomic_DNA"/>
</dbReference>
<comment type="function">
    <text evidence="6">Involved in the regulation of the intracellular balance of NAD and NADP, and is a key enzyme in the biosynthesis of NADP. Catalyzes specifically the phosphorylation on 2'-hydroxyl of the adenosine moiety of NAD to yield NADP.</text>
</comment>
<dbReference type="AlphaFoldDB" id="A0A098Y8S1"/>
<accession>A0A098Y8S1</accession>
<dbReference type="InterPro" id="IPR016064">
    <property type="entry name" value="NAD/diacylglycerol_kinase_sf"/>
</dbReference>
<dbReference type="GO" id="GO:0046872">
    <property type="term" value="F:metal ion binding"/>
    <property type="evidence" value="ECO:0007669"/>
    <property type="project" value="UniProtKB-UniRule"/>
</dbReference>
<dbReference type="HAMAP" id="MF_00361">
    <property type="entry name" value="NAD_kinase"/>
    <property type="match status" value="1"/>
</dbReference>
<dbReference type="STRING" id="1522368.IN07_10195"/>
<dbReference type="SUPFAM" id="SSF111331">
    <property type="entry name" value="NAD kinase/diacylglycerol kinase-like"/>
    <property type="match status" value="1"/>
</dbReference>
<dbReference type="GO" id="GO:0051287">
    <property type="term" value="F:NAD binding"/>
    <property type="evidence" value="ECO:0007669"/>
    <property type="project" value="UniProtKB-ARBA"/>
</dbReference>
<keyword evidence="6" id="KW-0963">Cytoplasm</keyword>
<feature type="binding site" evidence="6">
    <location>
        <position position="284"/>
    </location>
    <ligand>
        <name>NAD(+)</name>
        <dbReference type="ChEBI" id="CHEBI:57540"/>
    </ligand>
</feature>
<proteinExistence type="inferred from homology"/>
<dbReference type="GO" id="GO:0005524">
    <property type="term" value="F:ATP binding"/>
    <property type="evidence" value="ECO:0007669"/>
    <property type="project" value="UniProtKB-KW"/>
</dbReference>
<sequence>MVSVRRIGLVVHGGRPAARDVAERVRAWAGRRDVAVIDVDVWTDPGSGSMAEAFATMGAGIDDATGALDLVVTVGGDGTFLRGVRVAARHDAPVLGVDLGRVGFLTEVRPEEVERALDACVDGTAPVEPRLTLRMRASRPLSIPPEIEGLLRYGRGPALPPPVQRPGDPDDVGYGVPVDEVAVNDVVFEKLARDRQASLGVYLDAKLFASYSADALIVASSTGSTAYSFAAGGPVVSPRLDALVFTPVAPHMVFDRSLLLAADETVGVRVLERSGRVAVSVDGQLRGVLEPGDWVAVHAGATRARLVRLRPTDFYGRLRARFGLADAAAATADGTPPADYRPSDDVPMPDDIAQLFRDL</sequence>
<protein>
    <recommendedName>
        <fullName evidence="6">NAD kinase</fullName>
        <ecNumber evidence="6">2.7.1.23</ecNumber>
    </recommendedName>
    <alternativeName>
        <fullName evidence="6">ATP-dependent NAD kinase</fullName>
    </alternativeName>
</protein>
<keyword evidence="6" id="KW-0067">ATP-binding</keyword>
<dbReference type="RefSeq" id="WP_036335508.1">
    <property type="nucleotide sequence ID" value="NZ_JPMX01000040.1"/>
</dbReference>
<keyword evidence="4 6" id="KW-0520">NAD</keyword>
<evidence type="ECO:0000256" key="3">
    <source>
        <dbReference type="ARBA" id="ARBA00022857"/>
    </source>
</evidence>
<keyword evidence="6" id="KW-0547">Nucleotide-binding</keyword>
<dbReference type="Pfam" id="PF20143">
    <property type="entry name" value="NAD_kinase_C"/>
    <property type="match status" value="1"/>
</dbReference>
<dbReference type="EC" id="2.7.1.23" evidence="6"/>
<comment type="subcellular location">
    <subcellularLocation>
        <location evidence="6">Cytoplasm</location>
    </subcellularLocation>
</comment>
<gene>
    <name evidence="6" type="primary">nadK</name>
    <name evidence="7" type="ORF">IN07_10195</name>
</gene>
<feature type="binding site" evidence="6">
    <location>
        <begin position="184"/>
        <end position="185"/>
    </location>
    <ligand>
        <name>NAD(+)</name>
        <dbReference type="ChEBI" id="CHEBI:57540"/>
    </ligand>
</feature>
<keyword evidence="2 6" id="KW-0418">Kinase</keyword>
<dbReference type="InterPro" id="IPR017437">
    <property type="entry name" value="ATP-NAD_kinase_PpnK-typ_C"/>
</dbReference>
<evidence type="ECO:0000256" key="5">
    <source>
        <dbReference type="ARBA" id="ARBA00047925"/>
    </source>
</evidence>
<evidence type="ECO:0000313" key="7">
    <source>
        <dbReference type="EMBL" id="KGH46805.1"/>
    </source>
</evidence>
<comment type="cofactor">
    <cofactor evidence="6">
        <name>a divalent metal cation</name>
        <dbReference type="ChEBI" id="CHEBI:60240"/>
    </cofactor>
</comment>
<comment type="similarity">
    <text evidence="6">Belongs to the NAD kinase family.</text>
</comment>
<feature type="binding site" evidence="6">
    <location>
        <begin position="77"/>
        <end position="78"/>
    </location>
    <ligand>
        <name>NAD(+)</name>
        <dbReference type="ChEBI" id="CHEBI:57540"/>
    </ligand>
</feature>
<evidence type="ECO:0000313" key="8">
    <source>
        <dbReference type="Proteomes" id="UP000029713"/>
    </source>
</evidence>
<comment type="caution">
    <text evidence="6">Lacks conserved residue(s) required for the propagation of feature annotation.</text>
</comment>
<organism evidence="7 8">
    <name type="scientific">Modestobacter caceresii</name>
    <dbReference type="NCBI Taxonomy" id="1522368"/>
    <lineage>
        <taxon>Bacteria</taxon>
        <taxon>Bacillati</taxon>
        <taxon>Actinomycetota</taxon>
        <taxon>Actinomycetes</taxon>
        <taxon>Geodermatophilales</taxon>
        <taxon>Geodermatophilaceae</taxon>
        <taxon>Modestobacter</taxon>
    </lineage>
</organism>
<dbReference type="GO" id="GO:0019674">
    <property type="term" value="P:NAD+ metabolic process"/>
    <property type="evidence" value="ECO:0007669"/>
    <property type="project" value="InterPro"/>
</dbReference>
<feature type="active site" description="Proton acceptor" evidence="6">
    <location>
        <position position="77"/>
    </location>
</feature>
<dbReference type="InterPro" id="IPR002504">
    <property type="entry name" value="NADK"/>
</dbReference>
<comment type="catalytic activity">
    <reaction evidence="5 6">
        <text>NAD(+) + ATP = ADP + NADP(+) + H(+)</text>
        <dbReference type="Rhea" id="RHEA:18629"/>
        <dbReference type="ChEBI" id="CHEBI:15378"/>
        <dbReference type="ChEBI" id="CHEBI:30616"/>
        <dbReference type="ChEBI" id="CHEBI:57540"/>
        <dbReference type="ChEBI" id="CHEBI:58349"/>
        <dbReference type="ChEBI" id="CHEBI:456216"/>
        <dbReference type="EC" id="2.7.1.23"/>
    </reaction>
</comment>
<name>A0A098Y8S1_9ACTN</name>
<dbReference type="PANTHER" id="PTHR20275:SF0">
    <property type="entry name" value="NAD KINASE"/>
    <property type="match status" value="1"/>
</dbReference>
<evidence type="ECO:0000256" key="6">
    <source>
        <dbReference type="HAMAP-Rule" id="MF_00361"/>
    </source>
</evidence>
<feature type="binding site" evidence="6">
    <location>
        <position position="214"/>
    </location>
    <ligand>
        <name>NAD(+)</name>
        <dbReference type="ChEBI" id="CHEBI:57540"/>
    </ligand>
</feature>
<feature type="binding site" evidence="6">
    <location>
        <position position="82"/>
    </location>
    <ligand>
        <name>NAD(+)</name>
        <dbReference type="ChEBI" id="CHEBI:57540"/>
    </ligand>
</feature>
<dbReference type="Gene3D" id="2.60.200.30">
    <property type="entry name" value="Probable inorganic polyphosphate/atp-NAD kinase, domain 2"/>
    <property type="match status" value="1"/>
</dbReference>
<dbReference type="PANTHER" id="PTHR20275">
    <property type="entry name" value="NAD KINASE"/>
    <property type="match status" value="1"/>
</dbReference>
<feature type="binding site" evidence="6">
    <location>
        <position position="195"/>
    </location>
    <ligand>
        <name>NAD(+)</name>
        <dbReference type="ChEBI" id="CHEBI:57540"/>
    </ligand>
</feature>